<dbReference type="EMBL" id="JAESVB010000025">
    <property type="protein sequence ID" value="MCB8878167.1"/>
    <property type="molecule type" value="Genomic_DNA"/>
</dbReference>
<keyword evidence="4" id="KW-1185">Reference proteome</keyword>
<dbReference type="GO" id="GO:0016020">
    <property type="term" value="C:membrane"/>
    <property type="evidence" value="ECO:0007669"/>
    <property type="project" value="TreeGrafter"/>
</dbReference>
<accession>A0A963YVW3</accession>
<dbReference type="Proteomes" id="UP000708298">
    <property type="component" value="Unassembled WGS sequence"/>
</dbReference>
<feature type="transmembrane region" description="Helical" evidence="1">
    <location>
        <begin position="272"/>
        <end position="290"/>
    </location>
</feature>
<dbReference type="AlphaFoldDB" id="A0A963YVW3"/>
<feature type="transmembrane region" description="Helical" evidence="1">
    <location>
        <begin position="340"/>
        <end position="359"/>
    </location>
</feature>
<keyword evidence="1" id="KW-0472">Membrane</keyword>
<dbReference type="GO" id="GO:0009103">
    <property type="term" value="P:lipopolysaccharide biosynthetic process"/>
    <property type="evidence" value="ECO:0007669"/>
    <property type="project" value="TreeGrafter"/>
</dbReference>
<name>A0A963YVW3_9PROT</name>
<feature type="transmembrane region" description="Helical" evidence="1">
    <location>
        <begin position="302"/>
        <end position="320"/>
    </location>
</feature>
<sequence length="384" mass="42504">MDGEQIEFGKTVSLKPTLGSARDQSYIYGLDFLRFLAASLVALFHLTWLEPTTAKLAWFGWIGVQIFFVISGFVISQSAQTSSVLAFAISRFLRLYPAAWICALISLVALLCRGNMMAAAPSLLLQFFRSLVLYPTGPFLATAYWTLPVEITFYGLIAIVLYRHAFRHIEAIALVMAIFSGLYLAFLGLYYLGAVNTSWIAFGYGWKNVTLLRHGVYFSGGIFCWLTSEKKLTWQGIIGLAIVAIAAPIEIICRTAELVPLMPVSMKLSSVSWVPLVIWIAAVVFILAAARWRAEVNALPSSVLRAIRLLGLTTYPFYLVHEVVGHAARHVFLARGGSTLISAVGGVLVSAFVAFLIAYQAEPRLRRLLRAWIKSLEQGRKRLA</sequence>
<reference evidence="3" key="2">
    <citation type="submission" date="2021-01" db="EMBL/GenBank/DDBJ databases">
        <authorList>
            <person name="Mieszkin S."/>
            <person name="Pouder E."/>
            <person name="Alain K."/>
        </authorList>
    </citation>
    <scope>NUCLEOTIDE SEQUENCE</scope>
    <source>
        <strain evidence="3">HW T2.11</strain>
    </source>
</reference>
<reference evidence="3" key="1">
    <citation type="journal article" date="2021" name="Microorganisms">
        <title>Acidisoma silvae sp. nov. and Acidisomacellulosilytica sp. nov., Two Acidophilic Bacteria Isolated from Decaying Wood, Hydrolyzing Cellulose and Producing Poly-3-hydroxybutyrate.</title>
        <authorList>
            <person name="Mieszkin S."/>
            <person name="Pouder E."/>
            <person name="Uroz S."/>
            <person name="Simon-Colin C."/>
            <person name="Alain K."/>
        </authorList>
    </citation>
    <scope>NUCLEOTIDE SEQUENCE</scope>
    <source>
        <strain evidence="3">HW T2.11</strain>
    </source>
</reference>
<organism evidence="3 4">
    <name type="scientific">Acidisoma silvae</name>
    <dbReference type="NCBI Taxonomy" id="2802396"/>
    <lineage>
        <taxon>Bacteria</taxon>
        <taxon>Pseudomonadati</taxon>
        <taxon>Pseudomonadota</taxon>
        <taxon>Alphaproteobacteria</taxon>
        <taxon>Acetobacterales</taxon>
        <taxon>Acidocellaceae</taxon>
        <taxon>Acidisoma</taxon>
    </lineage>
</organism>
<dbReference type="PANTHER" id="PTHR23028">
    <property type="entry name" value="ACETYLTRANSFERASE"/>
    <property type="match status" value="1"/>
</dbReference>
<gene>
    <name evidence="3" type="ORF">ASILVAE211_23490</name>
</gene>
<keyword evidence="3" id="KW-0012">Acyltransferase</keyword>
<proteinExistence type="predicted"/>
<feature type="transmembrane region" description="Helical" evidence="1">
    <location>
        <begin position="26"/>
        <end position="49"/>
    </location>
</feature>
<feature type="transmembrane region" description="Helical" evidence="1">
    <location>
        <begin position="169"/>
        <end position="191"/>
    </location>
</feature>
<feature type="transmembrane region" description="Helical" evidence="1">
    <location>
        <begin position="211"/>
        <end position="227"/>
    </location>
</feature>
<dbReference type="Pfam" id="PF01757">
    <property type="entry name" value="Acyl_transf_3"/>
    <property type="match status" value="1"/>
</dbReference>
<evidence type="ECO:0000313" key="4">
    <source>
        <dbReference type="Proteomes" id="UP000708298"/>
    </source>
</evidence>
<comment type="caution">
    <text evidence="3">The sequence shown here is derived from an EMBL/GenBank/DDBJ whole genome shotgun (WGS) entry which is preliminary data.</text>
</comment>
<protein>
    <submittedName>
        <fullName evidence="3">Acyltransferase</fullName>
    </submittedName>
</protein>
<dbReference type="PANTHER" id="PTHR23028:SF53">
    <property type="entry name" value="ACYL_TRANSF_3 DOMAIN-CONTAINING PROTEIN"/>
    <property type="match status" value="1"/>
</dbReference>
<dbReference type="InterPro" id="IPR050879">
    <property type="entry name" value="Acyltransferase_3"/>
</dbReference>
<keyword evidence="3" id="KW-0808">Transferase</keyword>
<dbReference type="GO" id="GO:0016747">
    <property type="term" value="F:acyltransferase activity, transferring groups other than amino-acyl groups"/>
    <property type="evidence" value="ECO:0007669"/>
    <property type="project" value="InterPro"/>
</dbReference>
<feature type="transmembrane region" description="Helical" evidence="1">
    <location>
        <begin position="143"/>
        <end position="162"/>
    </location>
</feature>
<dbReference type="InterPro" id="IPR002656">
    <property type="entry name" value="Acyl_transf_3_dom"/>
</dbReference>
<evidence type="ECO:0000313" key="3">
    <source>
        <dbReference type="EMBL" id="MCB8878167.1"/>
    </source>
</evidence>
<feature type="transmembrane region" description="Helical" evidence="1">
    <location>
        <begin position="95"/>
        <end position="112"/>
    </location>
</feature>
<dbReference type="RefSeq" id="WP_227323813.1">
    <property type="nucleotide sequence ID" value="NZ_JAESVB010000025.1"/>
</dbReference>
<feature type="domain" description="Acyltransferase 3" evidence="2">
    <location>
        <begin position="27"/>
        <end position="358"/>
    </location>
</feature>
<keyword evidence="1" id="KW-1133">Transmembrane helix</keyword>
<feature type="transmembrane region" description="Helical" evidence="1">
    <location>
        <begin position="234"/>
        <end position="252"/>
    </location>
</feature>
<evidence type="ECO:0000259" key="2">
    <source>
        <dbReference type="Pfam" id="PF01757"/>
    </source>
</evidence>
<evidence type="ECO:0000256" key="1">
    <source>
        <dbReference type="SAM" id="Phobius"/>
    </source>
</evidence>
<feature type="transmembrane region" description="Helical" evidence="1">
    <location>
        <begin position="56"/>
        <end position="75"/>
    </location>
</feature>
<keyword evidence="1" id="KW-0812">Transmembrane</keyword>